<evidence type="ECO:0000313" key="2">
    <source>
        <dbReference type="EMBL" id="KAK8738775.1"/>
    </source>
</evidence>
<dbReference type="InterPro" id="IPR039604">
    <property type="entry name" value="Bfr1"/>
</dbReference>
<accession>A0AAW0XGG0</accession>
<protein>
    <submittedName>
        <fullName evidence="2">Uncharacterized protein</fullName>
    </submittedName>
</protein>
<gene>
    <name evidence="2" type="ORF">OTU49_003666</name>
</gene>
<feature type="compositionally biased region" description="Polar residues" evidence="1">
    <location>
        <begin position="322"/>
        <end position="365"/>
    </location>
</feature>
<name>A0AAW0XGG0_CHEQU</name>
<comment type="caution">
    <text evidence="2">The sequence shown here is derived from an EMBL/GenBank/DDBJ whole genome shotgun (WGS) entry which is preliminary data.</text>
</comment>
<keyword evidence="3" id="KW-1185">Reference proteome</keyword>
<sequence length="648" mass="72827">METPTGNPDVATDAAVTVMSQADYNDKLETYQAFIQVKSTQMTQLSELLKNVREGKQPLAQVKDSLQQEINAANSAINIISEEVTHLKQKLRYHNVKQIHGNIERLEYQLRNNNYKPREEQKILDEISMLQRSVKTLREYEAKQAENKKYRGERARLIEERNSNYSKIRALYTQEDEIKKEMAAVRGDISLNKKAMEQLKQMKPKLEQGWLAHHQKLQAARNKRYEDKKRLRQEMTRERQEERRKLWEEYEASKEPYEEEKNLCRVLISYLQSSVGGITPTPTSSTQFLYPGQTPVTTPSTPRSLTKTLLSPDTPTKVPAITSCSKEPSSNQLLNDTSSLNEPTTSSETKNTCSSMLPPNTSGSFYSKPKDEEECFIRVSKRHKAKVKREHRLATRVKELPHTPDVLIKFSKLSITPPKNTDEVSLAIVSLQDCLQHFHTLSLAKNNQSETEEKFLDARKVNEVKACSRPTSLCVKSNITPLESTKDNTVLSPVASSSTADLENIFPGTSSNPQQLANCSVAPSINVTSPNLPWSAVGPVEQYSGNTVSSNVNQAIDNIQQNQPLYNCIQSSINQIMGKNNLAQFESNGIPDNSSEINLCNDILSQGSNESFFSKPVSYPSSLVELNNNAGCSYAAVAAKIKPSTVDY</sequence>
<dbReference type="Proteomes" id="UP001445076">
    <property type="component" value="Unassembled WGS sequence"/>
</dbReference>
<feature type="region of interest" description="Disordered" evidence="1">
    <location>
        <begin position="284"/>
        <end position="365"/>
    </location>
</feature>
<dbReference type="EMBL" id="JARKIK010000038">
    <property type="protein sequence ID" value="KAK8738775.1"/>
    <property type="molecule type" value="Genomic_DNA"/>
</dbReference>
<evidence type="ECO:0000256" key="1">
    <source>
        <dbReference type="SAM" id="MobiDB-lite"/>
    </source>
</evidence>
<organism evidence="2 3">
    <name type="scientific">Cherax quadricarinatus</name>
    <name type="common">Australian red claw crayfish</name>
    <dbReference type="NCBI Taxonomy" id="27406"/>
    <lineage>
        <taxon>Eukaryota</taxon>
        <taxon>Metazoa</taxon>
        <taxon>Ecdysozoa</taxon>
        <taxon>Arthropoda</taxon>
        <taxon>Crustacea</taxon>
        <taxon>Multicrustacea</taxon>
        <taxon>Malacostraca</taxon>
        <taxon>Eumalacostraca</taxon>
        <taxon>Eucarida</taxon>
        <taxon>Decapoda</taxon>
        <taxon>Pleocyemata</taxon>
        <taxon>Astacidea</taxon>
        <taxon>Parastacoidea</taxon>
        <taxon>Parastacidae</taxon>
        <taxon>Cherax</taxon>
    </lineage>
</organism>
<proteinExistence type="predicted"/>
<dbReference type="PANTHER" id="PTHR31027">
    <property type="entry name" value="NUCLEAR SEGREGATION PROTEIN BFR1"/>
    <property type="match status" value="1"/>
</dbReference>
<feature type="compositionally biased region" description="Polar residues" evidence="1">
    <location>
        <begin position="284"/>
        <end position="314"/>
    </location>
</feature>
<evidence type="ECO:0000313" key="3">
    <source>
        <dbReference type="Proteomes" id="UP001445076"/>
    </source>
</evidence>
<dbReference type="AlphaFoldDB" id="A0AAW0XGG0"/>
<reference evidence="2 3" key="1">
    <citation type="journal article" date="2024" name="BMC Genomics">
        <title>Genome assembly of redclaw crayfish (Cherax quadricarinatus) provides insights into its immune adaptation and hypoxia tolerance.</title>
        <authorList>
            <person name="Liu Z."/>
            <person name="Zheng J."/>
            <person name="Li H."/>
            <person name="Fang K."/>
            <person name="Wang S."/>
            <person name="He J."/>
            <person name="Zhou D."/>
            <person name="Weng S."/>
            <person name="Chi M."/>
            <person name="Gu Z."/>
            <person name="He J."/>
            <person name="Li F."/>
            <person name="Wang M."/>
        </authorList>
    </citation>
    <scope>NUCLEOTIDE SEQUENCE [LARGE SCALE GENOMIC DNA]</scope>
    <source>
        <strain evidence="2">ZL_2023a</strain>
    </source>
</reference>
<dbReference type="PANTHER" id="PTHR31027:SF2">
    <property type="entry name" value="LEBERCILIN DOMAIN-CONTAINING PROTEIN"/>
    <property type="match status" value="1"/>
</dbReference>